<dbReference type="PANTHER" id="PTHR31415:SF20">
    <property type="entry name" value="NDR1_HIN1-LIKE PROTEIN 26"/>
    <property type="match status" value="1"/>
</dbReference>
<evidence type="ECO:0000259" key="6">
    <source>
        <dbReference type="Pfam" id="PF03168"/>
    </source>
</evidence>
<dbReference type="Pfam" id="PF03168">
    <property type="entry name" value="LEA_2"/>
    <property type="match status" value="1"/>
</dbReference>
<keyword evidence="2 5" id="KW-0812">Transmembrane</keyword>
<evidence type="ECO:0000256" key="2">
    <source>
        <dbReference type="ARBA" id="ARBA00022692"/>
    </source>
</evidence>
<dbReference type="EMBL" id="JBBNAE010000002">
    <property type="protein sequence ID" value="KAK9145561.1"/>
    <property type="molecule type" value="Genomic_DNA"/>
</dbReference>
<organism evidence="7 8">
    <name type="scientific">Stephania japonica</name>
    <dbReference type="NCBI Taxonomy" id="461633"/>
    <lineage>
        <taxon>Eukaryota</taxon>
        <taxon>Viridiplantae</taxon>
        <taxon>Streptophyta</taxon>
        <taxon>Embryophyta</taxon>
        <taxon>Tracheophyta</taxon>
        <taxon>Spermatophyta</taxon>
        <taxon>Magnoliopsida</taxon>
        <taxon>Ranunculales</taxon>
        <taxon>Menispermaceae</taxon>
        <taxon>Menispermoideae</taxon>
        <taxon>Cissampelideae</taxon>
        <taxon>Stephania</taxon>
    </lineage>
</organism>
<protein>
    <recommendedName>
        <fullName evidence="6">Late embryogenesis abundant protein LEA-2 subgroup domain-containing protein</fullName>
    </recommendedName>
</protein>
<dbReference type="GO" id="GO:0009506">
    <property type="term" value="C:plasmodesma"/>
    <property type="evidence" value="ECO:0007669"/>
    <property type="project" value="TreeGrafter"/>
</dbReference>
<gene>
    <name evidence="7" type="ORF">Sjap_005464</name>
</gene>
<proteinExistence type="predicted"/>
<dbReference type="InterPro" id="IPR044839">
    <property type="entry name" value="NDR1-like"/>
</dbReference>
<dbReference type="PANTHER" id="PTHR31415">
    <property type="entry name" value="OS05G0367900 PROTEIN"/>
    <property type="match status" value="1"/>
</dbReference>
<dbReference type="GO" id="GO:0098542">
    <property type="term" value="P:defense response to other organism"/>
    <property type="evidence" value="ECO:0007669"/>
    <property type="project" value="InterPro"/>
</dbReference>
<reference evidence="7 8" key="1">
    <citation type="submission" date="2024-01" db="EMBL/GenBank/DDBJ databases">
        <title>Genome assemblies of Stephania.</title>
        <authorList>
            <person name="Yang L."/>
        </authorList>
    </citation>
    <scope>NUCLEOTIDE SEQUENCE [LARGE SCALE GENOMIC DNA]</scope>
    <source>
        <strain evidence="7">QJT</strain>
        <tissue evidence="7">Leaf</tissue>
    </source>
</reference>
<sequence length="214" mass="23581">MSEFHVSSPKHCAKQGFKYKKLLYTIFTLLTSLILLALLIWFIIHPTKPNFSLKETNIDQLMALSSSPSTPPQLLNSSIQLTLISTNPNQKLGIYYDQLQIYASYKGQQLTSPSPLPSFYQGHQDINVLTALLVGAAIPIDPSFVFEVEHDLAVDGTLLVDIKAHGRLRWKIGTWVSSRYGFSISCSATMAFPSGVNGGYPLSLKKATQCSTAV</sequence>
<accession>A0AAP0K408</accession>
<evidence type="ECO:0000313" key="8">
    <source>
        <dbReference type="Proteomes" id="UP001417504"/>
    </source>
</evidence>
<dbReference type="Proteomes" id="UP001417504">
    <property type="component" value="Unassembled WGS sequence"/>
</dbReference>
<keyword evidence="8" id="KW-1185">Reference proteome</keyword>
<feature type="transmembrane region" description="Helical" evidence="5">
    <location>
        <begin position="21"/>
        <end position="44"/>
    </location>
</feature>
<evidence type="ECO:0000256" key="1">
    <source>
        <dbReference type="ARBA" id="ARBA00004167"/>
    </source>
</evidence>
<dbReference type="AlphaFoldDB" id="A0AAP0K408"/>
<keyword evidence="4 5" id="KW-0472">Membrane</keyword>
<dbReference type="GO" id="GO:0005886">
    <property type="term" value="C:plasma membrane"/>
    <property type="evidence" value="ECO:0007669"/>
    <property type="project" value="TreeGrafter"/>
</dbReference>
<evidence type="ECO:0000256" key="3">
    <source>
        <dbReference type="ARBA" id="ARBA00022989"/>
    </source>
</evidence>
<comment type="subcellular location">
    <subcellularLocation>
        <location evidence="1">Membrane</location>
        <topology evidence="1">Single-pass membrane protein</topology>
    </subcellularLocation>
</comment>
<feature type="domain" description="Late embryogenesis abundant protein LEA-2 subgroup" evidence="6">
    <location>
        <begin position="85"/>
        <end position="185"/>
    </location>
</feature>
<name>A0AAP0K408_9MAGN</name>
<evidence type="ECO:0000256" key="5">
    <source>
        <dbReference type="SAM" id="Phobius"/>
    </source>
</evidence>
<keyword evidence="3 5" id="KW-1133">Transmembrane helix</keyword>
<evidence type="ECO:0000256" key="4">
    <source>
        <dbReference type="ARBA" id="ARBA00023136"/>
    </source>
</evidence>
<dbReference type="InterPro" id="IPR004864">
    <property type="entry name" value="LEA_2"/>
</dbReference>
<evidence type="ECO:0000313" key="7">
    <source>
        <dbReference type="EMBL" id="KAK9145561.1"/>
    </source>
</evidence>
<comment type="caution">
    <text evidence="7">The sequence shown here is derived from an EMBL/GenBank/DDBJ whole genome shotgun (WGS) entry which is preliminary data.</text>
</comment>